<reference evidence="3" key="1">
    <citation type="journal article" date="2013" name="Science">
        <title>Gene transfer from bacteria and archaea facilitated evolution of an extremophilic eukaryote.</title>
        <authorList>
            <person name="Schonknecht G."/>
            <person name="Chen W.H."/>
            <person name="Ternes C.M."/>
            <person name="Barbier G.G."/>
            <person name="Shrestha R.P."/>
            <person name="Stanke M."/>
            <person name="Brautigam A."/>
            <person name="Baker B.J."/>
            <person name="Banfield J.F."/>
            <person name="Garavito R.M."/>
            <person name="Carr K."/>
            <person name="Wilkerson C."/>
            <person name="Rensing S.A."/>
            <person name="Gagneul D."/>
            <person name="Dickenson N.E."/>
            <person name="Oesterhelt C."/>
            <person name="Lercher M.J."/>
            <person name="Weber A.P."/>
        </authorList>
    </citation>
    <scope>NUCLEOTIDE SEQUENCE [LARGE SCALE GENOMIC DNA]</scope>
    <source>
        <strain evidence="3">074W</strain>
    </source>
</reference>
<evidence type="ECO:0000256" key="1">
    <source>
        <dbReference type="SAM" id="MobiDB-lite"/>
    </source>
</evidence>
<dbReference type="KEGG" id="gsl:Gasu_13480"/>
<accession>M2Y6B2</accession>
<dbReference type="RefSeq" id="XP_005707904.1">
    <property type="nucleotide sequence ID" value="XM_005707847.1"/>
</dbReference>
<dbReference type="EMBL" id="KB454492">
    <property type="protein sequence ID" value="EME31384.1"/>
    <property type="molecule type" value="Genomic_DNA"/>
</dbReference>
<gene>
    <name evidence="2" type="ORF">Gasu_13480</name>
</gene>
<keyword evidence="3" id="KW-1185">Reference proteome</keyword>
<dbReference type="AlphaFoldDB" id="M2Y6B2"/>
<proteinExistence type="predicted"/>
<dbReference type="OrthoDB" id="9114at2759"/>
<dbReference type="Gramene" id="EME31384">
    <property type="protein sequence ID" value="EME31384"/>
    <property type="gene ID" value="Gasu_13480"/>
</dbReference>
<organism evidence="2 3">
    <name type="scientific">Galdieria sulphuraria</name>
    <name type="common">Red alga</name>
    <dbReference type="NCBI Taxonomy" id="130081"/>
    <lineage>
        <taxon>Eukaryota</taxon>
        <taxon>Rhodophyta</taxon>
        <taxon>Bangiophyceae</taxon>
        <taxon>Galdieriales</taxon>
        <taxon>Galdieriaceae</taxon>
        <taxon>Galdieria</taxon>
    </lineage>
</organism>
<feature type="region of interest" description="Disordered" evidence="1">
    <location>
        <begin position="256"/>
        <end position="289"/>
    </location>
</feature>
<dbReference type="Gene3D" id="2.40.50.960">
    <property type="match status" value="1"/>
</dbReference>
<evidence type="ECO:0000313" key="3">
    <source>
        <dbReference type="Proteomes" id="UP000030680"/>
    </source>
</evidence>
<sequence>MSLSWLRSIFVSPLLESLNYFATQEHFTFAGDTSILLLKQTQSRKHAFVVEVDLKAHTLWISDGSFTVSSVITEEAARHLEQDSEYVSVAQLRLGEIILRKFDLVLEHLKNNWKPKIVIHQFYYKGEIFAPLENSLDLERDPTVGHLIETFSKVMLEVGNYKREAVFLLSGLWKQAFESSRRWRRFATCNDILKLGKFVEETAFHQVENGVENSIPSFSPCYDGKPVSSTTIKQECYELNKDDDEWVTMMATAQPNSQSFFSPESPPPSSFEIQETNENDDTQRVQSANESWTHDGIDQLEEYEHLANISTNLSHFPDGKEYLTQRLQERQLSQPFSAFRSEVDISPVDDILSKQHHSQNLEIVKNRKRFLR</sequence>
<evidence type="ECO:0000313" key="2">
    <source>
        <dbReference type="EMBL" id="EME31384.1"/>
    </source>
</evidence>
<protein>
    <submittedName>
        <fullName evidence="2">Uncharacterized protein</fullName>
    </submittedName>
</protein>
<dbReference type="Proteomes" id="UP000030680">
    <property type="component" value="Unassembled WGS sequence"/>
</dbReference>
<name>M2Y6B2_GALSU</name>
<dbReference type="GeneID" id="17090118"/>